<keyword evidence="8" id="KW-1003">Cell membrane</keyword>
<feature type="transmembrane region" description="Helical" evidence="24">
    <location>
        <begin position="80"/>
        <end position="99"/>
    </location>
</feature>
<keyword evidence="14" id="KW-0443">Lipid metabolism</keyword>
<proteinExistence type="inferred from homology"/>
<evidence type="ECO:0000256" key="6">
    <source>
        <dbReference type="ARBA" id="ARBA00012487"/>
    </source>
</evidence>
<dbReference type="GO" id="GO:0016024">
    <property type="term" value="P:CDP-diacylglycerol biosynthetic process"/>
    <property type="evidence" value="ECO:0007669"/>
    <property type="project" value="TreeGrafter"/>
</dbReference>
<dbReference type="Pfam" id="PF01148">
    <property type="entry name" value="CTP_transf_1"/>
    <property type="match status" value="1"/>
</dbReference>
<evidence type="ECO:0000256" key="17">
    <source>
        <dbReference type="ARBA" id="ARBA00023264"/>
    </source>
</evidence>
<evidence type="ECO:0000256" key="21">
    <source>
        <dbReference type="ARBA" id="ARBA00032396"/>
    </source>
</evidence>
<organism evidence="25 26">
    <name type="scientific">Candidatus Nitrobium versatile</name>
    <dbReference type="NCBI Taxonomy" id="2884831"/>
    <lineage>
        <taxon>Bacteria</taxon>
        <taxon>Pseudomonadati</taxon>
        <taxon>Nitrospirota</taxon>
        <taxon>Nitrospiria</taxon>
        <taxon>Nitrospirales</taxon>
        <taxon>Nitrospiraceae</taxon>
        <taxon>Candidatus Nitrobium</taxon>
    </lineage>
</organism>
<comment type="similarity">
    <text evidence="5">Belongs to the CDS family.</text>
</comment>
<evidence type="ECO:0000256" key="14">
    <source>
        <dbReference type="ARBA" id="ARBA00023098"/>
    </source>
</evidence>
<evidence type="ECO:0000313" key="25">
    <source>
        <dbReference type="EMBL" id="MBZ0155601.1"/>
    </source>
</evidence>
<sequence>MRRVIVAAIVLPLLYLYITRLPASFFLLLLVLVAAAAQGEFYVMYRTKRSILLPGILCGTGLLAGVTLYSHYSASGVPPLLYPVLSMLSFMLIVSSRLFSIKDPSSSLADIAPAVTGFLYIPTLLLPQWFLRQQGYEWILFLYGCVWASDSVALYVGKGLGKRKLYREVSPNKTVEGAIGSVAGGALSGLLLGSLLLKGVGIPASLLMGSAVGAVTILGDLVESMFKRDAGVKDSSSLFPEHGGVLDKIDGVLFAGPVLFLITLGL</sequence>
<evidence type="ECO:0000256" key="3">
    <source>
        <dbReference type="ARBA" id="ARBA00005119"/>
    </source>
</evidence>
<dbReference type="Proteomes" id="UP000705867">
    <property type="component" value="Unassembled WGS sequence"/>
</dbReference>
<evidence type="ECO:0000256" key="2">
    <source>
        <dbReference type="ARBA" id="ARBA00004651"/>
    </source>
</evidence>
<evidence type="ECO:0000256" key="5">
    <source>
        <dbReference type="ARBA" id="ARBA00010185"/>
    </source>
</evidence>
<evidence type="ECO:0000256" key="4">
    <source>
        <dbReference type="ARBA" id="ARBA00005189"/>
    </source>
</evidence>
<evidence type="ECO:0000256" key="20">
    <source>
        <dbReference type="ARBA" id="ARBA00032253"/>
    </source>
</evidence>
<dbReference type="AlphaFoldDB" id="A0A953JD61"/>
<comment type="pathway">
    <text evidence="3">Phospholipid metabolism; CDP-diacylglycerol biosynthesis; CDP-diacylglycerol from sn-glycerol 3-phosphate: step 3/3.</text>
</comment>
<reference evidence="25" key="1">
    <citation type="journal article" date="2021" name="bioRxiv">
        <title>Unraveling nitrogen, sulfur and carbon metabolic pathways and microbial community transcriptional responses to substrate deprivation and toxicity stresses in a bioreactor mimicking anoxic brackish coastal sediment conditions.</title>
        <authorList>
            <person name="Martins P.D."/>
            <person name="Echeveste M.J."/>
            <person name="Arshad A."/>
            <person name="Kurth J."/>
            <person name="Ouboter H."/>
            <person name="Jetten M.S.M."/>
            <person name="Welte C.U."/>
        </authorList>
    </citation>
    <scope>NUCLEOTIDE SEQUENCE</scope>
    <source>
        <strain evidence="25">MAG_39</strain>
    </source>
</reference>
<keyword evidence="11 24" id="KW-0812">Transmembrane</keyword>
<evidence type="ECO:0000256" key="13">
    <source>
        <dbReference type="ARBA" id="ARBA00022989"/>
    </source>
</evidence>
<name>A0A953JD61_9BACT</name>
<dbReference type="EC" id="2.7.7.41" evidence="6"/>
<dbReference type="PANTHER" id="PTHR46382:SF1">
    <property type="entry name" value="PHOSPHATIDATE CYTIDYLYLTRANSFERASE"/>
    <property type="match status" value="1"/>
</dbReference>
<accession>A0A953JD61</accession>
<reference evidence="25" key="2">
    <citation type="submission" date="2021-08" db="EMBL/GenBank/DDBJ databases">
        <authorList>
            <person name="Dalcin Martins P."/>
        </authorList>
    </citation>
    <scope>NUCLEOTIDE SEQUENCE</scope>
    <source>
        <strain evidence="25">MAG_39</strain>
    </source>
</reference>
<evidence type="ECO:0000256" key="18">
    <source>
        <dbReference type="ARBA" id="ARBA00029893"/>
    </source>
</evidence>
<evidence type="ECO:0000256" key="16">
    <source>
        <dbReference type="ARBA" id="ARBA00023209"/>
    </source>
</evidence>
<keyword evidence="17" id="KW-1208">Phospholipid metabolism</keyword>
<evidence type="ECO:0000256" key="24">
    <source>
        <dbReference type="SAM" id="Phobius"/>
    </source>
</evidence>
<evidence type="ECO:0000256" key="19">
    <source>
        <dbReference type="ARBA" id="ARBA00031825"/>
    </source>
</evidence>
<comment type="caution">
    <text evidence="25">The sequence shown here is derived from an EMBL/GenBank/DDBJ whole genome shotgun (WGS) entry which is preliminary data.</text>
</comment>
<dbReference type="GO" id="GO:0004605">
    <property type="term" value="F:phosphatidate cytidylyltransferase activity"/>
    <property type="evidence" value="ECO:0007669"/>
    <property type="project" value="UniProtKB-EC"/>
</dbReference>
<evidence type="ECO:0000256" key="12">
    <source>
        <dbReference type="ARBA" id="ARBA00022695"/>
    </source>
</evidence>
<feature type="transmembrane region" description="Helical" evidence="24">
    <location>
        <begin position="202"/>
        <end position="222"/>
    </location>
</feature>
<evidence type="ECO:0000256" key="8">
    <source>
        <dbReference type="ARBA" id="ARBA00022475"/>
    </source>
</evidence>
<feature type="transmembrane region" description="Helical" evidence="24">
    <location>
        <begin position="52"/>
        <end position="74"/>
    </location>
</feature>
<comment type="subcellular location">
    <subcellularLocation>
        <location evidence="2">Cell membrane</location>
        <topology evidence="2">Multi-pass membrane protein</topology>
    </subcellularLocation>
</comment>
<evidence type="ECO:0000256" key="7">
    <source>
        <dbReference type="ARBA" id="ARBA00019373"/>
    </source>
</evidence>
<evidence type="ECO:0000256" key="22">
    <source>
        <dbReference type="ARBA" id="ARBA00032743"/>
    </source>
</evidence>
<feature type="transmembrane region" description="Helical" evidence="24">
    <location>
        <begin position="111"/>
        <end position="130"/>
    </location>
</feature>
<keyword evidence="12 25" id="KW-0548">Nucleotidyltransferase</keyword>
<keyword evidence="16" id="KW-0594">Phospholipid biosynthesis</keyword>
<keyword evidence="15 24" id="KW-0472">Membrane</keyword>
<evidence type="ECO:0000256" key="10">
    <source>
        <dbReference type="ARBA" id="ARBA00022679"/>
    </source>
</evidence>
<evidence type="ECO:0000313" key="26">
    <source>
        <dbReference type="Proteomes" id="UP000705867"/>
    </source>
</evidence>
<dbReference type="PANTHER" id="PTHR46382">
    <property type="entry name" value="PHOSPHATIDATE CYTIDYLYLTRANSFERASE"/>
    <property type="match status" value="1"/>
</dbReference>
<dbReference type="EMBL" id="JAIOIV010000038">
    <property type="protein sequence ID" value="MBZ0155601.1"/>
    <property type="molecule type" value="Genomic_DNA"/>
</dbReference>
<evidence type="ECO:0000256" key="9">
    <source>
        <dbReference type="ARBA" id="ARBA00022516"/>
    </source>
</evidence>
<evidence type="ECO:0000256" key="15">
    <source>
        <dbReference type="ARBA" id="ARBA00023136"/>
    </source>
</evidence>
<keyword evidence="10" id="KW-0808">Transferase</keyword>
<evidence type="ECO:0000256" key="1">
    <source>
        <dbReference type="ARBA" id="ARBA00001698"/>
    </source>
</evidence>
<keyword evidence="9" id="KW-0444">Lipid biosynthesis</keyword>
<dbReference type="GO" id="GO:0005886">
    <property type="term" value="C:plasma membrane"/>
    <property type="evidence" value="ECO:0007669"/>
    <property type="project" value="UniProtKB-SubCell"/>
</dbReference>
<evidence type="ECO:0000256" key="11">
    <source>
        <dbReference type="ARBA" id="ARBA00022692"/>
    </source>
</evidence>
<evidence type="ECO:0000256" key="23">
    <source>
        <dbReference type="ARBA" id="ARBA00033406"/>
    </source>
</evidence>
<feature type="transmembrane region" description="Helical" evidence="24">
    <location>
        <begin position="136"/>
        <end position="156"/>
    </location>
</feature>
<comment type="catalytic activity">
    <reaction evidence="1">
        <text>a 1,2-diacyl-sn-glycero-3-phosphate + CTP + H(+) = a CDP-1,2-diacyl-sn-glycerol + diphosphate</text>
        <dbReference type="Rhea" id="RHEA:16229"/>
        <dbReference type="ChEBI" id="CHEBI:15378"/>
        <dbReference type="ChEBI" id="CHEBI:33019"/>
        <dbReference type="ChEBI" id="CHEBI:37563"/>
        <dbReference type="ChEBI" id="CHEBI:58332"/>
        <dbReference type="ChEBI" id="CHEBI:58608"/>
        <dbReference type="EC" id="2.7.7.41"/>
    </reaction>
</comment>
<comment type="pathway">
    <text evidence="4">Lipid metabolism.</text>
</comment>
<keyword evidence="13 24" id="KW-1133">Transmembrane helix</keyword>
<protein>
    <recommendedName>
        <fullName evidence="7">Phosphatidate cytidylyltransferase</fullName>
        <ecNumber evidence="6">2.7.7.41</ecNumber>
    </recommendedName>
    <alternativeName>
        <fullName evidence="20">CDP-DAG synthase</fullName>
    </alternativeName>
    <alternativeName>
        <fullName evidence="22">CDP-DG synthase</fullName>
    </alternativeName>
    <alternativeName>
        <fullName evidence="18">CDP-diacylglycerol synthase</fullName>
    </alternativeName>
    <alternativeName>
        <fullName evidence="21">CDP-diglyceride pyrophosphorylase</fullName>
    </alternativeName>
    <alternativeName>
        <fullName evidence="23">CDP-diglyceride synthase</fullName>
    </alternativeName>
    <alternativeName>
        <fullName evidence="19">CTP:phosphatidate cytidylyltransferase</fullName>
    </alternativeName>
</protein>
<gene>
    <name evidence="25" type="ORF">K8I29_05210</name>
</gene>